<name>A0A8T6Z6V8_9BURK</name>
<evidence type="ECO:0000256" key="8">
    <source>
        <dbReference type="SAM" id="Phobius"/>
    </source>
</evidence>
<feature type="transmembrane region" description="Helical" evidence="8">
    <location>
        <begin position="160"/>
        <end position="181"/>
    </location>
</feature>
<feature type="transmembrane region" description="Helical" evidence="8">
    <location>
        <begin position="376"/>
        <end position="399"/>
    </location>
</feature>
<organism evidence="9 10">
    <name type="scientific">Paraburkholderia sacchari</name>
    <dbReference type="NCBI Taxonomy" id="159450"/>
    <lineage>
        <taxon>Bacteria</taxon>
        <taxon>Pseudomonadati</taxon>
        <taxon>Pseudomonadota</taxon>
        <taxon>Betaproteobacteria</taxon>
        <taxon>Burkholderiales</taxon>
        <taxon>Burkholderiaceae</taxon>
        <taxon>Paraburkholderia</taxon>
    </lineage>
</organism>
<dbReference type="PANTHER" id="PTHR30462">
    <property type="entry name" value="INTERMEMBRANE TRANSPORT PROTEIN PQIB-RELATED"/>
    <property type="match status" value="1"/>
</dbReference>
<dbReference type="EMBL" id="JTDB02000001">
    <property type="protein sequence ID" value="NLP60498.1"/>
    <property type="molecule type" value="Genomic_DNA"/>
</dbReference>
<dbReference type="Pfam" id="PF04403">
    <property type="entry name" value="PqiA"/>
    <property type="match status" value="2"/>
</dbReference>
<feature type="transmembrane region" description="Helical" evidence="8">
    <location>
        <begin position="283"/>
        <end position="302"/>
    </location>
</feature>
<comment type="similarity">
    <text evidence="2">Belongs to the PqiA family.</text>
</comment>
<evidence type="ECO:0000313" key="9">
    <source>
        <dbReference type="EMBL" id="NLP60498.1"/>
    </source>
</evidence>
<evidence type="ECO:0000256" key="1">
    <source>
        <dbReference type="ARBA" id="ARBA00004429"/>
    </source>
</evidence>
<comment type="subcellular location">
    <subcellularLocation>
        <location evidence="1">Cell inner membrane</location>
        <topology evidence="1">Multi-pass membrane protein</topology>
    </subcellularLocation>
</comment>
<gene>
    <name evidence="9" type="ORF">NH14_004900</name>
</gene>
<keyword evidence="7 8" id="KW-0472">Membrane</keyword>
<evidence type="ECO:0000256" key="4">
    <source>
        <dbReference type="ARBA" id="ARBA00022519"/>
    </source>
</evidence>
<proteinExistence type="inferred from homology"/>
<keyword evidence="6 8" id="KW-1133">Transmembrane helix</keyword>
<feature type="transmembrane region" description="Helical" evidence="8">
    <location>
        <begin position="405"/>
        <end position="426"/>
    </location>
</feature>
<dbReference type="InterPro" id="IPR005219">
    <property type="entry name" value="PqiA-like_proteobact"/>
</dbReference>
<dbReference type="Proteomes" id="UP000030460">
    <property type="component" value="Unassembled WGS sequence"/>
</dbReference>
<evidence type="ECO:0000256" key="5">
    <source>
        <dbReference type="ARBA" id="ARBA00022692"/>
    </source>
</evidence>
<evidence type="ECO:0000256" key="3">
    <source>
        <dbReference type="ARBA" id="ARBA00022475"/>
    </source>
</evidence>
<keyword evidence="10" id="KW-1185">Reference proteome</keyword>
<reference evidence="9" key="2">
    <citation type="submission" date="2020-04" db="EMBL/GenBank/DDBJ databases">
        <authorList>
            <person name="Alexandrino P."/>
            <person name="Mendonca T."/>
            <person name="Guaman L."/>
            <person name="Cherix J."/>
            <person name="Lozano-Sakalauskas G."/>
            <person name="Fujita A."/>
            <person name="Filho E.R."/>
            <person name="Long P."/>
            <person name="Padilla G."/>
            <person name="Taciro M.K."/>
            <person name="Gomez J.G."/>
            <person name="Silva L.F."/>
            <person name="Torres M."/>
        </authorList>
    </citation>
    <scope>NUCLEOTIDE SEQUENCE</scope>
    <source>
        <strain evidence="9">LMG 19450</strain>
    </source>
</reference>
<dbReference type="PANTHER" id="PTHR30462:SF3">
    <property type="entry name" value="INTERMEMBRANE TRANSPORT PROTEIN PQIA"/>
    <property type="match status" value="1"/>
</dbReference>
<keyword evidence="4" id="KW-0997">Cell inner membrane</keyword>
<reference evidence="9" key="1">
    <citation type="journal article" date="2015" name="Genome Announc.">
        <title>Draft Genome Sequence of the Polyhydroxyalkanoate-Producing Bacterium Burkholderia sacchari LMG 19450 Isolated from Brazilian Sugarcane Plantation Soil.</title>
        <authorList>
            <person name="Alexandrino P.M."/>
            <person name="Mendonca T.T."/>
            <person name="Guaman Bautista L.P."/>
            <person name="Cherix J."/>
            <person name="Lozano-Sakalauskas G.C."/>
            <person name="Fujita A."/>
            <person name="Ramos Filho E."/>
            <person name="Long P."/>
            <person name="Padilla G."/>
            <person name="Taciro M.K."/>
            <person name="Gomez J.G."/>
            <person name="Silva L.F."/>
        </authorList>
    </citation>
    <scope>NUCLEOTIDE SEQUENCE</scope>
    <source>
        <strain evidence="9">LMG 19450</strain>
    </source>
</reference>
<feature type="transmembrane region" description="Helical" evidence="8">
    <location>
        <begin position="107"/>
        <end position="139"/>
    </location>
</feature>
<evidence type="ECO:0000256" key="7">
    <source>
        <dbReference type="ARBA" id="ARBA00023136"/>
    </source>
</evidence>
<dbReference type="AlphaFoldDB" id="A0A8T6Z6V8"/>
<dbReference type="InterPro" id="IPR051800">
    <property type="entry name" value="PqiA-PqiB_transport"/>
</dbReference>
<accession>A0A8T6Z6V8</accession>
<evidence type="ECO:0000256" key="6">
    <source>
        <dbReference type="ARBA" id="ARBA00022989"/>
    </source>
</evidence>
<dbReference type="InterPro" id="IPR007498">
    <property type="entry name" value="PqiA-like"/>
</dbReference>
<dbReference type="RefSeq" id="WP_084224962.1">
    <property type="nucleotide sequence ID" value="NZ_CADFGF010000002.1"/>
</dbReference>
<dbReference type="OrthoDB" id="9800207at2"/>
<feature type="transmembrane region" description="Helical" evidence="8">
    <location>
        <begin position="64"/>
        <end position="87"/>
    </location>
</feature>
<sequence>MRAPSDQSDQSASDRHPAPGGLLLCHDCDLLQRRAPCPHGGVLRCLRCGAELERDHADSGTRSLALAAAALVLFVISNVYPIVGLAVNGNVVQATLWGSVEMLYRDGMWPISGLVFITTMVMPATQIVALLWLLVPLALGRKPWRANVVFRVMGVARSWGMTEVLILGLLVALVKLAHIATVVTGTALWSFGALMIVLAGAGASLDVAAVWHRISPMPSPQDPERSEGSAAPLPGFTGATCGIALCHCCELLVRMPAHAGAVACPRCATPLHLRKPASLSRTWAFLVASIVLYVPANVLPVMDTSSLFGTQKDTIMSGVAYLWVSGSWPLAVLVFIASIAVPMVKILGLAYLAWSAQRASKWLPGERARIYRMIELIGHWSMLDIYVVTMLVALVQFSALAMIKAGPAAIAFGAVVVMTMFAANAFDPRLIWDHVEFDHV</sequence>
<dbReference type="NCBIfam" id="TIGR00155">
    <property type="entry name" value="pqiA_fam"/>
    <property type="match status" value="1"/>
</dbReference>
<feature type="transmembrane region" description="Helical" evidence="8">
    <location>
        <begin position="187"/>
        <end position="211"/>
    </location>
</feature>
<evidence type="ECO:0000256" key="2">
    <source>
        <dbReference type="ARBA" id="ARBA00007555"/>
    </source>
</evidence>
<comment type="caution">
    <text evidence="9">The sequence shown here is derived from an EMBL/GenBank/DDBJ whole genome shotgun (WGS) entry which is preliminary data.</text>
</comment>
<keyword evidence="3" id="KW-1003">Cell membrane</keyword>
<evidence type="ECO:0000313" key="10">
    <source>
        <dbReference type="Proteomes" id="UP000030460"/>
    </source>
</evidence>
<protein>
    <submittedName>
        <fullName evidence="9">Paraquat-inducible protein A</fullName>
    </submittedName>
</protein>
<keyword evidence="5 8" id="KW-0812">Transmembrane</keyword>
<feature type="transmembrane region" description="Helical" evidence="8">
    <location>
        <begin position="330"/>
        <end position="355"/>
    </location>
</feature>
<dbReference type="GO" id="GO:0005886">
    <property type="term" value="C:plasma membrane"/>
    <property type="evidence" value="ECO:0007669"/>
    <property type="project" value="UniProtKB-SubCell"/>
</dbReference>